<organism evidence="1">
    <name type="scientific">virus sp. ctHG14</name>
    <dbReference type="NCBI Taxonomy" id="2827626"/>
    <lineage>
        <taxon>Viruses</taxon>
    </lineage>
</organism>
<dbReference type="EMBL" id="BK059106">
    <property type="protein sequence ID" value="DAE31297.1"/>
    <property type="molecule type" value="Genomic_DNA"/>
</dbReference>
<accession>A0A8S5RJL1</accession>
<proteinExistence type="predicted"/>
<name>A0A8S5RJL1_9VIRU</name>
<protein>
    <submittedName>
        <fullName evidence="1">Peptidase</fullName>
    </submittedName>
</protein>
<sequence>MMNPKNSITVLGCEYQITVVQHDQYKTCEGCDGWTDPYSKKIFLIDQTANPDCDPIATDPAGRMKQVLRHEIVHAFFNESGLVYNSNFSMQGWATNEEMVDWIAWNGEKVHKAWKEAGLVD</sequence>
<evidence type="ECO:0000313" key="1">
    <source>
        <dbReference type="EMBL" id="DAE31297.1"/>
    </source>
</evidence>
<reference evidence="1" key="1">
    <citation type="journal article" date="2021" name="Proc. Natl. Acad. Sci. U.S.A.">
        <title>A Catalog of Tens of Thousands of Viruses from Human Metagenomes Reveals Hidden Associations with Chronic Diseases.</title>
        <authorList>
            <person name="Tisza M.J."/>
            <person name="Buck C.B."/>
        </authorList>
    </citation>
    <scope>NUCLEOTIDE SEQUENCE</scope>
    <source>
        <strain evidence="1">CtHG14</strain>
    </source>
</reference>